<dbReference type="Gene3D" id="3.90.550.10">
    <property type="entry name" value="Spore Coat Polysaccharide Biosynthesis Protein SpsA, Chain A"/>
    <property type="match status" value="1"/>
</dbReference>
<sequence>MSCFFGKTHKQIQLNLKYMEENYFIFSEIVRCGIIGRVAYDTFHKFHPTLKLHIFGRKEDFEHIIEHPNNILHELDNYPEIIKAFDSGHVGTSMVWAKVMLEAKENYIIHFDSDVVFRGDMVQDVINYLQEYDIVGSLRNYPNNPNNRDDVRHLPDLTQTYCFGFNKSLNYITDSSLLARFIENSVDNNVVTKARAKYPEYGYLPTIDFFDPIAFNMMKIGASIKIIDKDVIGGTNDEGKRINKYGILNRDMDFGDKIAHFASVGSGLNFLNMMNAGKHIDVPQWYVDYALGKLDLYMRLFYDKKILDDEKNKTFLELEGPLRKAFFDKLV</sequence>
<accession>A0A6C0KC23</accession>
<dbReference type="SUPFAM" id="SSF53448">
    <property type="entry name" value="Nucleotide-diphospho-sugar transferases"/>
    <property type="match status" value="1"/>
</dbReference>
<dbReference type="InterPro" id="IPR029044">
    <property type="entry name" value="Nucleotide-diphossugar_trans"/>
</dbReference>
<organism evidence="1">
    <name type="scientific">viral metagenome</name>
    <dbReference type="NCBI Taxonomy" id="1070528"/>
    <lineage>
        <taxon>unclassified sequences</taxon>
        <taxon>metagenomes</taxon>
        <taxon>organismal metagenomes</taxon>
    </lineage>
</organism>
<dbReference type="EMBL" id="MN740827">
    <property type="protein sequence ID" value="QHU13848.1"/>
    <property type="molecule type" value="Genomic_DNA"/>
</dbReference>
<proteinExistence type="predicted"/>
<evidence type="ECO:0008006" key="2">
    <source>
        <dbReference type="Google" id="ProtNLM"/>
    </source>
</evidence>
<dbReference type="AlphaFoldDB" id="A0A6C0KC23"/>
<reference evidence="1" key="1">
    <citation type="journal article" date="2020" name="Nature">
        <title>Giant virus diversity and host interactions through global metagenomics.</title>
        <authorList>
            <person name="Schulz F."/>
            <person name="Roux S."/>
            <person name="Paez-Espino D."/>
            <person name="Jungbluth S."/>
            <person name="Walsh D.A."/>
            <person name="Denef V.J."/>
            <person name="McMahon K.D."/>
            <person name="Konstantinidis K.T."/>
            <person name="Eloe-Fadrosh E.A."/>
            <person name="Kyrpides N.C."/>
            <person name="Woyke T."/>
        </authorList>
    </citation>
    <scope>NUCLEOTIDE SEQUENCE</scope>
    <source>
        <strain evidence="1">GVMAG-S-1101182-85</strain>
    </source>
</reference>
<protein>
    <recommendedName>
        <fullName evidence="2">Glycosyltransferase</fullName>
    </recommendedName>
</protein>
<evidence type="ECO:0000313" key="1">
    <source>
        <dbReference type="EMBL" id="QHU13848.1"/>
    </source>
</evidence>
<name>A0A6C0KC23_9ZZZZ</name>